<dbReference type="AlphaFoldDB" id="A0A7K1TGN9"/>
<comment type="caution">
    <text evidence="2">The sequence shown here is derived from an EMBL/GenBank/DDBJ whole genome shotgun (WGS) entry which is preliminary data.</text>
</comment>
<keyword evidence="1" id="KW-1133">Transmembrane helix</keyword>
<keyword evidence="1" id="KW-0472">Membrane</keyword>
<organism evidence="2 3">
    <name type="scientific">Hymenobacter ginkgonis</name>
    <dbReference type="NCBI Taxonomy" id="2682976"/>
    <lineage>
        <taxon>Bacteria</taxon>
        <taxon>Pseudomonadati</taxon>
        <taxon>Bacteroidota</taxon>
        <taxon>Cytophagia</taxon>
        <taxon>Cytophagales</taxon>
        <taxon>Hymenobacteraceae</taxon>
        <taxon>Hymenobacter</taxon>
    </lineage>
</organism>
<proteinExistence type="predicted"/>
<dbReference type="Proteomes" id="UP000441336">
    <property type="component" value="Unassembled WGS sequence"/>
</dbReference>
<dbReference type="EMBL" id="WQKZ01000003">
    <property type="protein sequence ID" value="MVN77341.1"/>
    <property type="molecule type" value="Genomic_DNA"/>
</dbReference>
<evidence type="ECO:0000313" key="3">
    <source>
        <dbReference type="Proteomes" id="UP000441336"/>
    </source>
</evidence>
<accession>A0A7K1TGN9</accession>
<reference evidence="2 3" key="1">
    <citation type="submission" date="2019-12" db="EMBL/GenBank/DDBJ databases">
        <title>Hymenobacter sp. HMF4947 Genome sequencing and assembly.</title>
        <authorList>
            <person name="Kang H."/>
            <person name="Cha I."/>
            <person name="Kim H."/>
            <person name="Joh K."/>
        </authorList>
    </citation>
    <scope>NUCLEOTIDE SEQUENCE [LARGE SCALE GENOMIC DNA]</scope>
    <source>
        <strain evidence="2 3">HMF4947</strain>
    </source>
</reference>
<gene>
    <name evidence="2" type="ORF">GO988_13480</name>
</gene>
<evidence type="ECO:0000313" key="2">
    <source>
        <dbReference type="EMBL" id="MVN77341.1"/>
    </source>
</evidence>
<feature type="transmembrane region" description="Helical" evidence="1">
    <location>
        <begin position="70"/>
        <end position="93"/>
    </location>
</feature>
<name>A0A7K1TGN9_9BACT</name>
<keyword evidence="3" id="KW-1185">Reference proteome</keyword>
<sequence length="100" mass="10245">MSEPQQLPPPSPEGKKPITWPIVLNLGLLLVVAGFSGGDAGAIASGVFGLVIINGLAAIIVSFSKGRVHYVIAFVLSVLALLLIGLGVCALLLSNMGNMH</sequence>
<feature type="transmembrane region" description="Helical" evidence="1">
    <location>
        <begin position="42"/>
        <end position="64"/>
    </location>
</feature>
<protein>
    <submittedName>
        <fullName evidence="2">Uncharacterized protein</fullName>
    </submittedName>
</protein>
<keyword evidence="1" id="KW-0812">Transmembrane</keyword>
<dbReference type="RefSeq" id="WP_157566287.1">
    <property type="nucleotide sequence ID" value="NZ_WQKZ01000003.1"/>
</dbReference>
<feature type="transmembrane region" description="Helical" evidence="1">
    <location>
        <begin position="18"/>
        <end position="35"/>
    </location>
</feature>
<evidence type="ECO:0000256" key="1">
    <source>
        <dbReference type="SAM" id="Phobius"/>
    </source>
</evidence>